<evidence type="ECO:0000313" key="5">
    <source>
        <dbReference type="Proteomes" id="UP000236910"/>
    </source>
</evidence>
<accession>A0A2J6X5R9</accession>
<comment type="similarity">
    <text evidence="1">Belongs to the MinE family.</text>
</comment>
<dbReference type="RefSeq" id="WP_424586334.1">
    <property type="nucleotide sequence ID" value="NZ_JBNARP010000004.1"/>
</dbReference>
<gene>
    <name evidence="4" type="primary">minE</name>
    <name evidence="4" type="ORF">C0175_04370</name>
</gene>
<dbReference type="Proteomes" id="UP000236910">
    <property type="component" value="Unassembled WGS sequence"/>
</dbReference>
<dbReference type="InterPro" id="IPR036707">
    <property type="entry name" value="MinE_sf"/>
</dbReference>
<dbReference type="GO" id="GO:0032955">
    <property type="term" value="P:regulation of division septum assembly"/>
    <property type="evidence" value="ECO:0007669"/>
    <property type="project" value="InterPro"/>
</dbReference>
<keyword evidence="4" id="KW-0131">Cell cycle</keyword>
<dbReference type="InterPro" id="IPR005527">
    <property type="entry name" value="MinE"/>
</dbReference>
<dbReference type="Pfam" id="PF03776">
    <property type="entry name" value="MinE"/>
    <property type="match status" value="1"/>
</dbReference>
<dbReference type="GO" id="GO:0051301">
    <property type="term" value="P:cell division"/>
    <property type="evidence" value="ECO:0007669"/>
    <property type="project" value="UniProtKB-KW"/>
</dbReference>
<keyword evidence="4" id="KW-0132">Cell division</keyword>
<reference evidence="4 5" key="1">
    <citation type="submission" date="2018-01" db="EMBL/GenBank/DDBJ databases">
        <title>Metagenomic assembled genomes from two thermal pools in the Uzon Caldera, Kamchatka, Russia.</title>
        <authorList>
            <person name="Wilkins L."/>
            <person name="Ettinger C."/>
        </authorList>
    </citation>
    <scope>NUCLEOTIDE SEQUENCE [LARGE SCALE GENOMIC DNA]</scope>
    <source>
        <strain evidence="4">ARK-10</strain>
    </source>
</reference>
<dbReference type="EMBL" id="PNIX01000259">
    <property type="protein sequence ID" value="PMP82037.1"/>
    <property type="molecule type" value="Genomic_DNA"/>
</dbReference>
<organism evidence="4 5">
    <name type="scientific">Caldisericum exile</name>
    <dbReference type="NCBI Taxonomy" id="693075"/>
    <lineage>
        <taxon>Bacteria</taxon>
        <taxon>Pseudomonadati</taxon>
        <taxon>Caldisericota/Cryosericota group</taxon>
        <taxon>Caldisericota</taxon>
        <taxon>Caldisericia</taxon>
        <taxon>Caldisericales</taxon>
        <taxon>Caldisericaceae</taxon>
        <taxon>Caldisericum</taxon>
    </lineage>
</organism>
<evidence type="ECO:0000256" key="2">
    <source>
        <dbReference type="ARBA" id="ARBA00020112"/>
    </source>
</evidence>
<name>A0A2J6X5R9_9BACT</name>
<proteinExistence type="inferred from homology"/>
<comment type="caution">
    <text evidence="4">The sequence shown here is derived from an EMBL/GenBank/DDBJ whole genome shotgun (WGS) entry which is preliminary data.</text>
</comment>
<evidence type="ECO:0000256" key="3">
    <source>
        <dbReference type="ARBA" id="ARBA00025265"/>
    </source>
</evidence>
<dbReference type="NCBIfam" id="TIGR01215">
    <property type="entry name" value="minE"/>
    <property type="match status" value="1"/>
</dbReference>
<dbReference type="AlphaFoldDB" id="A0A2J6X5R9"/>
<dbReference type="SUPFAM" id="SSF55229">
    <property type="entry name" value="Cell division protein MinE topological specificity domain"/>
    <property type="match status" value="1"/>
</dbReference>
<protein>
    <recommendedName>
        <fullName evidence="2">Cell division topological specificity factor</fullName>
    </recommendedName>
</protein>
<sequence>MSLFKGEKSASEIAQDRLKFILIQDRLSLSSKEFEMLKEDIIKVLSKYFDIEENEIKINLERTREKNIFEAIVPLIKVKKEK</sequence>
<dbReference type="Gene3D" id="3.30.1070.10">
    <property type="entry name" value="Cell division topological specificity factor MinE"/>
    <property type="match status" value="1"/>
</dbReference>
<evidence type="ECO:0000256" key="1">
    <source>
        <dbReference type="ARBA" id="ARBA00008168"/>
    </source>
</evidence>
<comment type="function">
    <text evidence="3">Prevents the cell division inhibition by proteins MinC and MinD at internal division sites while permitting inhibition at polar sites. This ensures cell division at the proper site by restricting the formation of a division septum at the midpoint of the long axis of the cell.</text>
</comment>
<evidence type="ECO:0000313" key="4">
    <source>
        <dbReference type="EMBL" id="PMP82037.1"/>
    </source>
</evidence>